<proteinExistence type="predicted"/>
<dbReference type="Proteomes" id="UP000607653">
    <property type="component" value="Unassembled WGS sequence"/>
</dbReference>
<comment type="caution">
    <text evidence="1">The sequence shown here is derived from an EMBL/GenBank/DDBJ whole genome shotgun (WGS) entry which is preliminary data.</text>
</comment>
<gene>
    <name evidence="1" type="ORF">HUJ06_022437</name>
</gene>
<organism evidence="1 2">
    <name type="scientific">Nelumbo nucifera</name>
    <name type="common">Sacred lotus</name>
    <dbReference type="NCBI Taxonomy" id="4432"/>
    <lineage>
        <taxon>Eukaryota</taxon>
        <taxon>Viridiplantae</taxon>
        <taxon>Streptophyta</taxon>
        <taxon>Embryophyta</taxon>
        <taxon>Tracheophyta</taxon>
        <taxon>Spermatophyta</taxon>
        <taxon>Magnoliopsida</taxon>
        <taxon>Proteales</taxon>
        <taxon>Nelumbonaceae</taxon>
        <taxon>Nelumbo</taxon>
    </lineage>
</organism>
<keyword evidence="2" id="KW-1185">Reference proteome</keyword>
<name>A0A822XHL7_NELNU</name>
<evidence type="ECO:0000313" key="2">
    <source>
        <dbReference type="Proteomes" id="UP000607653"/>
    </source>
</evidence>
<evidence type="ECO:0000313" key="1">
    <source>
        <dbReference type="EMBL" id="DAD20974.1"/>
    </source>
</evidence>
<reference evidence="1 2" key="1">
    <citation type="journal article" date="2020" name="Mol. Biol. Evol.">
        <title>Distinct Expression and Methylation Patterns for Genes with Different Fates following a Single Whole-Genome Duplication in Flowering Plants.</title>
        <authorList>
            <person name="Shi T."/>
            <person name="Rahmani R.S."/>
            <person name="Gugger P.F."/>
            <person name="Wang M."/>
            <person name="Li H."/>
            <person name="Zhang Y."/>
            <person name="Li Z."/>
            <person name="Wang Q."/>
            <person name="Van de Peer Y."/>
            <person name="Marchal K."/>
            <person name="Chen J."/>
        </authorList>
    </citation>
    <scope>NUCLEOTIDE SEQUENCE [LARGE SCALE GENOMIC DNA]</scope>
    <source>
        <tissue evidence="1">Leaf</tissue>
    </source>
</reference>
<sequence length="39" mass="4749">MSFIIVLNQFRSIYHQNNKRELIWNNQKGNNERRIESAS</sequence>
<dbReference type="EMBL" id="DUZY01000001">
    <property type="protein sequence ID" value="DAD20974.1"/>
    <property type="molecule type" value="Genomic_DNA"/>
</dbReference>
<dbReference type="AlphaFoldDB" id="A0A822XHL7"/>
<accession>A0A822XHL7</accession>
<protein>
    <submittedName>
        <fullName evidence="1">Uncharacterized protein</fullName>
    </submittedName>
</protein>